<dbReference type="EC" id="2.1.1.37" evidence="8"/>
<dbReference type="InterPro" id="IPR050750">
    <property type="entry name" value="C5-MTase"/>
</dbReference>
<dbReference type="GO" id="GO:0032259">
    <property type="term" value="P:methylation"/>
    <property type="evidence" value="ECO:0007669"/>
    <property type="project" value="UniProtKB-KW"/>
</dbReference>
<dbReference type="SUPFAM" id="SSF53335">
    <property type="entry name" value="S-adenosyl-L-methionine-dependent methyltransferases"/>
    <property type="match status" value="1"/>
</dbReference>
<keyword evidence="3 6" id="KW-0949">S-adenosyl-L-methionine</keyword>
<feature type="region of interest" description="Disordered" evidence="9">
    <location>
        <begin position="354"/>
        <end position="375"/>
    </location>
</feature>
<keyword evidence="11" id="KW-1185">Reference proteome</keyword>
<accession>A0A0W0VY81</accession>
<evidence type="ECO:0000256" key="3">
    <source>
        <dbReference type="ARBA" id="ARBA00022691"/>
    </source>
</evidence>
<keyword evidence="4" id="KW-0680">Restriction system</keyword>
<dbReference type="AlphaFoldDB" id="A0A0W0VY81"/>
<comment type="catalytic activity">
    <reaction evidence="5 8">
        <text>a 2'-deoxycytidine in DNA + S-adenosyl-L-methionine = a 5-methyl-2'-deoxycytidine in DNA + S-adenosyl-L-homocysteine + H(+)</text>
        <dbReference type="Rhea" id="RHEA:13681"/>
        <dbReference type="Rhea" id="RHEA-COMP:11369"/>
        <dbReference type="Rhea" id="RHEA-COMP:11370"/>
        <dbReference type="ChEBI" id="CHEBI:15378"/>
        <dbReference type="ChEBI" id="CHEBI:57856"/>
        <dbReference type="ChEBI" id="CHEBI:59789"/>
        <dbReference type="ChEBI" id="CHEBI:85452"/>
        <dbReference type="ChEBI" id="CHEBI:85454"/>
        <dbReference type="EC" id="2.1.1.37"/>
    </reaction>
</comment>
<gene>
    <name evidence="10" type="ORF">Lmac_2214</name>
</gene>
<feature type="active site" evidence="6">
    <location>
        <position position="72"/>
    </location>
</feature>
<dbReference type="InterPro" id="IPR001525">
    <property type="entry name" value="C5_MeTfrase"/>
</dbReference>
<evidence type="ECO:0000256" key="4">
    <source>
        <dbReference type="ARBA" id="ARBA00022747"/>
    </source>
</evidence>
<sequence>MHWEAIAQTSPVQFNYVFTSEKNQFARKCYATNFLDGDTQNPSFNEDITQIKKENFARVIPDFDLLIAGFPCQSFSKANPKRQGIHDNKNGMHPQIVLDLINAKKPSLIILENVKGIKSMPGPSEEISLPAYIVQQLISAGYLVQSSILESHHFGVAQNRERWYLVAVRQDSPYALKFASFTFPQGEADALTLFDIISMEEPANAPSESIKKAIMLNSMHIANAQDDTPKKIAEYSIAGTTYFLRYNGVGILLRNQDKEKLINYATRQRSVSVFNKYPTLVSSGGLKTPLLELGRVLSINEMKKLQGFPCWYTLPQGTTSQKALSLFGNSFTVPVIQAVATALLGCHPDWSKANEVPSKPKTQATTRTSSPKPSDIRTLKETIDKAAAYRSESSAFRLVKPTNLFNKLAGRCPAEQHQPLDPDKKPSVLRRLYSFYKASPTSTTTDCKHPSCENLTF</sequence>
<dbReference type="Gene3D" id="3.40.50.150">
    <property type="entry name" value="Vaccinia Virus protein VP39"/>
    <property type="match status" value="1"/>
</dbReference>
<name>A0A0W0VY81_9GAMM</name>
<dbReference type="NCBIfam" id="TIGR00675">
    <property type="entry name" value="dcm"/>
    <property type="match status" value="1"/>
</dbReference>
<comment type="similarity">
    <text evidence="6 7">Belongs to the class I-like SAM-binding methyltransferase superfamily. C5-methyltransferase family.</text>
</comment>
<dbReference type="GO" id="GO:0009307">
    <property type="term" value="P:DNA restriction-modification system"/>
    <property type="evidence" value="ECO:0007669"/>
    <property type="project" value="UniProtKB-KW"/>
</dbReference>
<feature type="compositionally biased region" description="Polar residues" evidence="9">
    <location>
        <begin position="360"/>
        <end position="372"/>
    </location>
</feature>
<comment type="caution">
    <text evidence="10">The sequence shown here is derived from an EMBL/GenBank/DDBJ whole genome shotgun (WGS) entry which is preliminary data.</text>
</comment>
<dbReference type="PROSITE" id="PS00094">
    <property type="entry name" value="C5_MTASE_1"/>
    <property type="match status" value="1"/>
</dbReference>
<evidence type="ECO:0000313" key="11">
    <source>
        <dbReference type="Proteomes" id="UP000054908"/>
    </source>
</evidence>
<keyword evidence="2 6" id="KW-0808">Transferase</keyword>
<reference evidence="10 11" key="1">
    <citation type="submission" date="2015-11" db="EMBL/GenBank/DDBJ databases">
        <title>Genomic analysis of 38 Legionella species identifies large and diverse effector repertoires.</title>
        <authorList>
            <person name="Burstein D."/>
            <person name="Amaro F."/>
            <person name="Zusman T."/>
            <person name="Lifshitz Z."/>
            <person name="Cohen O."/>
            <person name="Gilbert J.A."/>
            <person name="Pupko T."/>
            <person name="Shuman H.A."/>
            <person name="Segal G."/>
        </authorList>
    </citation>
    <scope>NUCLEOTIDE SEQUENCE [LARGE SCALE GENOMIC DNA]</scope>
    <source>
        <strain evidence="10 11">PX-1-G2-E2</strain>
    </source>
</reference>
<evidence type="ECO:0000256" key="6">
    <source>
        <dbReference type="PROSITE-ProRule" id="PRU01016"/>
    </source>
</evidence>
<evidence type="ECO:0000256" key="9">
    <source>
        <dbReference type="SAM" id="MobiDB-lite"/>
    </source>
</evidence>
<dbReference type="STRING" id="466.Lmac_2214"/>
<dbReference type="GO" id="GO:0003886">
    <property type="term" value="F:DNA (cytosine-5-)-methyltransferase activity"/>
    <property type="evidence" value="ECO:0007669"/>
    <property type="project" value="UniProtKB-EC"/>
</dbReference>
<dbReference type="PROSITE" id="PS51679">
    <property type="entry name" value="SAM_MT_C5"/>
    <property type="match status" value="1"/>
</dbReference>
<dbReference type="PANTHER" id="PTHR46098:SF1">
    <property type="entry name" value="TRNA (CYTOSINE(38)-C(5))-METHYLTRANSFERASE"/>
    <property type="match status" value="1"/>
</dbReference>
<dbReference type="PRINTS" id="PR00105">
    <property type="entry name" value="C5METTRFRASE"/>
</dbReference>
<evidence type="ECO:0000256" key="2">
    <source>
        <dbReference type="ARBA" id="ARBA00022679"/>
    </source>
</evidence>
<dbReference type="InterPro" id="IPR029063">
    <property type="entry name" value="SAM-dependent_MTases_sf"/>
</dbReference>
<evidence type="ECO:0000256" key="7">
    <source>
        <dbReference type="RuleBase" id="RU000416"/>
    </source>
</evidence>
<dbReference type="PANTHER" id="PTHR46098">
    <property type="entry name" value="TRNA (CYTOSINE(38)-C(5))-METHYLTRANSFERASE"/>
    <property type="match status" value="1"/>
</dbReference>
<evidence type="ECO:0000256" key="5">
    <source>
        <dbReference type="ARBA" id="ARBA00047422"/>
    </source>
</evidence>
<evidence type="ECO:0000256" key="1">
    <source>
        <dbReference type="ARBA" id="ARBA00022603"/>
    </source>
</evidence>
<proteinExistence type="inferred from homology"/>
<evidence type="ECO:0000313" key="10">
    <source>
        <dbReference type="EMBL" id="KTD25236.1"/>
    </source>
</evidence>
<dbReference type="Proteomes" id="UP000054908">
    <property type="component" value="Unassembled WGS sequence"/>
</dbReference>
<dbReference type="EMBL" id="LNYL01000045">
    <property type="protein sequence ID" value="KTD25236.1"/>
    <property type="molecule type" value="Genomic_DNA"/>
</dbReference>
<dbReference type="Pfam" id="PF00145">
    <property type="entry name" value="DNA_methylase"/>
    <property type="match status" value="1"/>
</dbReference>
<keyword evidence="1 6" id="KW-0489">Methyltransferase</keyword>
<dbReference type="InterPro" id="IPR018117">
    <property type="entry name" value="C5_DNA_meth_AS"/>
</dbReference>
<dbReference type="PATRIC" id="fig|466.6.peg.2354"/>
<protein>
    <recommendedName>
        <fullName evidence="8">Cytosine-specific methyltransferase</fullName>
        <ecNumber evidence="8">2.1.1.37</ecNumber>
    </recommendedName>
</protein>
<dbReference type="Gene3D" id="3.90.120.10">
    <property type="entry name" value="DNA Methylase, subunit A, domain 2"/>
    <property type="match status" value="1"/>
</dbReference>
<evidence type="ECO:0000256" key="8">
    <source>
        <dbReference type="RuleBase" id="RU000417"/>
    </source>
</evidence>
<organism evidence="10 11">
    <name type="scientific">Legionella maceachernii</name>
    <dbReference type="NCBI Taxonomy" id="466"/>
    <lineage>
        <taxon>Bacteria</taxon>
        <taxon>Pseudomonadati</taxon>
        <taxon>Pseudomonadota</taxon>
        <taxon>Gammaproteobacteria</taxon>
        <taxon>Legionellales</taxon>
        <taxon>Legionellaceae</taxon>
        <taxon>Legionella</taxon>
    </lineage>
</organism>